<gene>
    <name evidence="1" type="ORF">GCM10008066_24100</name>
</gene>
<dbReference type="Proteomes" id="UP000642180">
    <property type="component" value="Unassembled WGS sequence"/>
</dbReference>
<proteinExistence type="predicted"/>
<accession>A0A8J3ASQ9</accession>
<dbReference type="SUPFAM" id="SSF46689">
    <property type="entry name" value="Homeodomain-like"/>
    <property type="match status" value="1"/>
</dbReference>
<protein>
    <submittedName>
        <fullName evidence="1">Uncharacterized protein</fullName>
    </submittedName>
</protein>
<dbReference type="Pfam" id="PF13384">
    <property type="entry name" value="HTH_23"/>
    <property type="match status" value="1"/>
</dbReference>
<sequence>MKFSKKQAFYVLEGLRTVHIMALEAGAYVDYDEEPLCIDGEFYERFLSPLPQILEISTEEFGYEIHSVFIAMQKRLLSRIKSDLPEVMSEVFFDPHEGRRSLIQRLESPFLENHQERLNFRNPEKIGRRAFETIRKSPRNMFSLPTVVRGLALIGWTSKYVRDRRKCLFCPAQTDLETKGKYCHRHSQSDPNTEDRTASRLYMQYRVGKKARQLADELGIQTQPKTKSILSEPSHLRTMMDVLVPIEMSEGLDGSAKLESTQKYLLEHCPRVLHKLGGQSILQLKYEELGEKIREVLNPYRFKLDHLQSHIQSFEEWFSLEELVQPGIRGAGKKMRSRVSKAAELATAGYRQVEIAKIMGVQESTVSNWARKYKNHGM</sequence>
<evidence type="ECO:0000313" key="1">
    <source>
        <dbReference type="EMBL" id="GGI20452.1"/>
    </source>
</evidence>
<name>A0A8J3ASQ9_9BURK</name>
<dbReference type="EMBL" id="BMDI01000002">
    <property type="protein sequence ID" value="GGI20452.1"/>
    <property type="molecule type" value="Genomic_DNA"/>
</dbReference>
<evidence type="ECO:0000313" key="2">
    <source>
        <dbReference type="Proteomes" id="UP000642180"/>
    </source>
</evidence>
<keyword evidence="2" id="KW-1185">Reference proteome</keyword>
<dbReference type="AlphaFoldDB" id="A0A8J3ASQ9"/>
<comment type="caution">
    <text evidence="1">The sequence shown here is derived from an EMBL/GenBank/DDBJ whole genome shotgun (WGS) entry which is preliminary data.</text>
</comment>
<organism evidence="1 2">
    <name type="scientific">Oxalicibacterium faecigallinarum</name>
    <dbReference type="NCBI Taxonomy" id="573741"/>
    <lineage>
        <taxon>Bacteria</taxon>
        <taxon>Pseudomonadati</taxon>
        <taxon>Pseudomonadota</taxon>
        <taxon>Betaproteobacteria</taxon>
        <taxon>Burkholderiales</taxon>
        <taxon>Oxalobacteraceae</taxon>
        <taxon>Oxalicibacterium</taxon>
    </lineage>
</organism>
<dbReference type="InterPro" id="IPR009057">
    <property type="entry name" value="Homeodomain-like_sf"/>
</dbReference>
<reference evidence="2" key="1">
    <citation type="journal article" date="2019" name="Int. J. Syst. Evol. Microbiol.">
        <title>The Global Catalogue of Microorganisms (GCM) 10K type strain sequencing project: providing services to taxonomists for standard genome sequencing and annotation.</title>
        <authorList>
            <consortium name="The Broad Institute Genomics Platform"/>
            <consortium name="The Broad Institute Genome Sequencing Center for Infectious Disease"/>
            <person name="Wu L."/>
            <person name="Ma J."/>
        </authorList>
    </citation>
    <scope>NUCLEOTIDE SEQUENCE [LARGE SCALE GENOMIC DNA]</scope>
    <source>
        <strain evidence="2">CCM 2767</strain>
    </source>
</reference>